<dbReference type="InterPro" id="IPR009057">
    <property type="entry name" value="Homeodomain-like_sf"/>
</dbReference>
<dbReference type="SUPFAM" id="SSF46689">
    <property type="entry name" value="Homeodomain-like"/>
    <property type="match status" value="2"/>
</dbReference>
<sequence>MNTVKPFYESRKKVYDCHVWWHPNFPFHLHKHMEFVHVTEGEMDATVAGVNYHLITGDCLMIYPNQIHSYSSVGEVGMLLIIADMDSIGEFQEELTYYDMESPRFQKSMLSRYGQMVLNILADIGLHKELRPFRQDKGLLMALLADMYENIPVIKKDKPSDLNITQKLLQYINDNITGELTAQKVAKELGISPYYLSHIFSSQLNISFPSYVAQQRMILACNLLKDSRKTVTEISYECGFPNMRTFHRCFQKRYECTPTQWRERSHKGTDEKIRHQLWNQEKVESENSLE</sequence>
<dbReference type="RefSeq" id="WP_227733621.1">
    <property type="nucleotide sequence ID" value="NZ_JAJEPV010000034.1"/>
</dbReference>
<evidence type="ECO:0000259" key="4">
    <source>
        <dbReference type="PROSITE" id="PS01124"/>
    </source>
</evidence>
<dbReference type="PROSITE" id="PS00041">
    <property type="entry name" value="HTH_ARAC_FAMILY_1"/>
    <property type="match status" value="1"/>
</dbReference>
<dbReference type="InterPro" id="IPR014710">
    <property type="entry name" value="RmlC-like_jellyroll"/>
</dbReference>
<dbReference type="GO" id="GO:0003700">
    <property type="term" value="F:DNA-binding transcription factor activity"/>
    <property type="evidence" value="ECO:0007669"/>
    <property type="project" value="InterPro"/>
</dbReference>
<accession>A0AAE3A447</accession>
<proteinExistence type="predicted"/>
<evidence type="ECO:0000313" key="6">
    <source>
        <dbReference type="Proteomes" id="UP001197795"/>
    </source>
</evidence>
<dbReference type="InterPro" id="IPR018062">
    <property type="entry name" value="HTH_AraC-typ_CS"/>
</dbReference>
<keyword evidence="1" id="KW-0805">Transcription regulation</keyword>
<keyword evidence="2" id="KW-0238">DNA-binding</keyword>
<gene>
    <name evidence="5" type="ORF">LKD75_12870</name>
</gene>
<evidence type="ECO:0000256" key="2">
    <source>
        <dbReference type="ARBA" id="ARBA00023125"/>
    </source>
</evidence>
<comment type="caution">
    <text evidence="5">The sequence shown here is derived from an EMBL/GenBank/DDBJ whole genome shotgun (WGS) entry which is preliminary data.</text>
</comment>
<name>A0AAE3A447_9FIRM</name>
<protein>
    <submittedName>
        <fullName evidence="5">AraC family transcriptional regulator</fullName>
    </submittedName>
</protein>
<dbReference type="InterPro" id="IPR013096">
    <property type="entry name" value="Cupin_2"/>
</dbReference>
<dbReference type="InterPro" id="IPR011051">
    <property type="entry name" value="RmlC_Cupin_sf"/>
</dbReference>
<dbReference type="PROSITE" id="PS01124">
    <property type="entry name" value="HTH_ARAC_FAMILY_2"/>
    <property type="match status" value="1"/>
</dbReference>
<dbReference type="SUPFAM" id="SSF51182">
    <property type="entry name" value="RmlC-like cupins"/>
    <property type="match status" value="1"/>
</dbReference>
<evidence type="ECO:0000313" key="5">
    <source>
        <dbReference type="EMBL" id="MCC2120470.1"/>
    </source>
</evidence>
<dbReference type="EMBL" id="JAJEPV010000034">
    <property type="protein sequence ID" value="MCC2120470.1"/>
    <property type="molecule type" value="Genomic_DNA"/>
</dbReference>
<dbReference type="PANTHER" id="PTHR43280">
    <property type="entry name" value="ARAC-FAMILY TRANSCRIPTIONAL REGULATOR"/>
    <property type="match status" value="1"/>
</dbReference>
<dbReference type="AlphaFoldDB" id="A0AAE3A447"/>
<dbReference type="Pfam" id="PF07883">
    <property type="entry name" value="Cupin_2"/>
    <property type="match status" value="1"/>
</dbReference>
<organism evidence="5 6">
    <name type="scientific">Waltera acetigignens</name>
    <dbReference type="NCBI Taxonomy" id="2981769"/>
    <lineage>
        <taxon>Bacteria</taxon>
        <taxon>Bacillati</taxon>
        <taxon>Bacillota</taxon>
        <taxon>Clostridia</taxon>
        <taxon>Lachnospirales</taxon>
        <taxon>Lachnospiraceae</taxon>
        <taxon>Waltera</taxon>
    </lineage>
</organism>
<dbReference type="PANTHER" id="PTHR43280:SF2">
    <property type="entry name" value="HTH-TYPE TRANSCRIPTIONAL REGULATOR EXSA"/>
    <property type="match status" value="1"/>
</dbReference>
<dbReference type="InterPro" id="IPR018060">
    <property type="entry name" value="HTH_AraC"/>
</dbReference>
<keyword evidence="6" id="KW-1185">Reference proteome</keyword>
<evidence type="ECO:0000256" key="3">
    <source>
        <dbReference type="ARBA" id="ARBA00023163"/>
    </source>
</evidence>
<dbReference type="SMART" id="SM00342">
    <property type="entry name" value="HTH_ARAC"/>
    <property type="match status" value="1"/>
</dbReference>
<feature type="domain" description="HTH araC/xylS-type" evidence="4">
    <location>
        <begin position="166"/>
        <end position="264"/>
    </location>
</feature>
<dbReference type="Proteomes" id="UP001197795">
    <property type="component" value="Unassembled WGS sequence"/>
</dbReference>
<keyword evidence="3" id="KW-0804">Transcription</keyword>
<dbReference type="Pfam" id="PF12833">
    <property type="entry name" value="HTH_18"/>
    <property type="match status" value="1"/>
</dbReference>
<dbReference type="Gene3D" id="1.10.10.60">
    <property type="entry name" value="Homeodomain-like"/>
    <property type="match status" value="2"/>
</dbReference>
<reference evidence="5 6" key="1">
    <citation type="submission" date="2021-10" db="EMBL/GenBank/DDBJ databases">
        <title>Anaerobic single-cell dispensing facilitates the cultivation of human gut bacteria.</title>
        <authorList>
            <person name="Afrizal A."/>
        </authorList>
    </citation>
    <scope>NUCLEOTIDE SEQUENCE [LARGE SCALE GENOMIC DNA]</scope>
    <source>
        <strain evidence="5 6">CLA-AA-H273</strain>
    </source>
</reference>
<dbReference type="GO" id="GO:0043565">
    <property type="term" value="F:sequence-specific DNA binding"/>
    <property type="evidence" value="ECO:0007669"/>
    <property type="project" value="InterPro"/>
</dbReference>
<dbReference type="Gene3D" id="2.60.120.10">
    <property type="entry name" value="Jelly Rolls"/>
    <property type="match status" value="1"/>
</dbReference>
<evidence type="ECO:0000256" key="1">
    <source>
        <dbReference type="ARBA" id="ARBA00023015"/>
    </source>
</evidence>